<keyword evidence="1 2" id="KW-0732">Signal</keyword>
<organism evidence="4 5">
    <name type="scientific">Thorsellia kenyensis</name>
    <dbReference type="NCBI Taxonomy" id="1549888"/>
    <lineage>
        <taxon>Bacteria</taxon>
        <taxon>Pseudomonadati</taxon>
        <taxon>Pseudomonadota</taxon>
        <taxon>Gammaproteobacteria</taxon>
        <taxon>Enterobacterales</taxon>
        <taxon>Thorselliaceae</taxon>
        <taxon>Thorsellia</taxon>
    </lineage>
</organism>
<evidence type="ECO:0000313" key="4">
    <source>
        <dbReference type="EMBL" id="MFC0180027.1"/>
    </source>
</evidence>
<dbReference type="Gene3D" id="3.40.190.10">
    <property type="entry name" value="Periplasmic binding protein-like II"/>
    <property type="match status" value="1"/>
</dbReference>
<dbReference type="InterPro" id="IPR000914">
    <property type="entry name" value="SBP_5_dom"/>
</dbReference>
<feature type="domain" description="Solute-binding protein family 5" evidence="3">
    <location>
        <begin position="127"/>
        <end position="532"/>
    </location>
</feature>
<dbReference type="Proteomes" id="UP001589758">
    <property type="component" value="Unassembled WGS sequence"/>
</dbReference>
<gene>
    <name evidence="4" type="ORF">ACFFIT_08030</name>
</gene>
<comment type="caution">
    <text evidence="4">The sequence shown here is derived from an EMBL/GenBank/DDBJ whole genome shotgun (WGS) entry which is preliminary data.</text>
</comment>
<dbReference type="SUPFAM" id="SSF53850">
    <property type="entry name" value="Periplasmic binding protein-like II"/>
    <property type="match status" value="1"/>
</dbReference>
<feature type="chain" id="PRO_5046515789" evidence="2">
    <location>
        <begin position="34"/>
        <end position="627"/>
    </location>
</feature>
<evidence type="ECO:0000259" key="3">
    <source>
        <dbReference type="Pfam" id="PF00496"/>
    </source>
</evidence>
<evidence type="ECO:0000256" key="2">
    <source>
        <dbReference type="SAM" id="SignalP"/>
    </source>
</evidence>
<dbReference type="Gene3D" id="3.10.105.10">
    <property type="entry name" value="Dipeptide-binding Protein, Domain 3"/>
    <property type="match status" value="1"/>
</dbReference>
<dbReference type="InterPro" id="IPR030678">
    <property type="entry name" value="Peptide/Ni-bd"/>
</dbReference>
<feature type="signal peptide" evidence="2">
    <location>
        <begin position="1"/>
        <end position="33"/>
    </location>
</feature>
<reference evidence="4 5" key="1">
    <citation type="submission" date="2024-09" db="EMBL/GenBank/DDBJ databases">
        <authorList>
            <person name="Sun Q."/>
            <person name="Mori K."/>
        </authorList>
    </citation>
    <scope>NUCLEOTIDE SEQUENCE [LARGE SCALE GENOMIC DNA]</scope>
    <source>
        <strain evidence="4 5">CCM 8545</strain>
    </source>
</reference>
<name>A0ABV6CBM6_9GAMM</name>
<sequence>MIIKLISTFYFIFRAKQTTSFILFCSISLSALAGINTQNNPTASIEESSTFKPFHAISLLGDPKYPAEFEHFDYVNINAPKGGEIIFSAVGTFDNFNRFALRGVAAQRSGELYDALFTQSLDDPSSFYPLIASKIKVADDLSQAIVELNPQARFHDDVPIKATDVLFTFDKFNNEGVPQFAKAFAGVELEIIDDLSFRIILPRADKILLSNFLTLNILPEHYWQDKNLGEPQKNPPIGSGPYKISEYKMGQYVIYERVKGYWAKDLPVNKGQYNFDKIRYDYYLDANVAFEAFKTGAFDFQLESKAKNWITGYKGPNFANGNIIKVERENTIPTSTQWFVFNINQPKFQDIRVREAISHAFNFEFLNEKYFYQSYTRVNSFFQNSPYSAQGKPSQEEIDILKPLSEHFTDKVFDEALIPPNNYGDPFSRQNLLNALALLKDAGYELIDGKLIDQKTHEQLRFELLSYSGSPLEHLTPFVQALNKIGIQMTIKEVDISQYVKRLRDRDYDMIIKNYPTLPYPDDSLLYYWHSSFIDSTYNAPGVKNPAIDTLIDKIIEAQGDKNRLVILGRALDRILTWQHYMIPQWYASKTRFAYWNKFSMPETYPSLDIGLDTWWFDETKAQSLTK</sequence>
<evidence type="ECO:0000256" key="1">
    <source>
        <dbReference type="ARBA" id="ARBA00022729"/>
    </source>
</evidence>
<dbReference type="Pfam" id="PF00496">
    <property type="entry name" value="SBP_bac_5"/>
    <property type="match status" value="1"/>
</dbReference>
<dbReference type="PANTHER" id="PTHR30290:SF64">
    <property type="entry name" value="ABC TRANSPORTER PERIPLASMIC BINDING PROTEIN"/>
    <property type="match status" value="1"/>
</dbReference>
<dbReference type="PIRSF" id="PIRSF002741">
    <property type="entry name" value="MppA"/>
    <property type="match status" value="1"/>
</dbReference>
<dbReference type="PANTHER" id="PTHR30290">
    <property type="entry name" value="PERIPLASMIC BINDING COMPONENT OF ABC TRANSPORTER"/>
    <property type="match status" value="1"/>
</dbReference>
<evidence type="ECO:0000313" key="5">
    <source>
        <dbReference type="Proteomes" id="UP001589758"/>
    </source>
</evidence>
<dbReference type="CDD" id="cd08497">
    <property type="entry name" value="MbnE-like"/>
    <property type="match status" value="1"/>
</dbReference>
<accession>A0ABV6CBM6</accession>
<dbReference type="RefSeq" id="WP_385877139.1">
    <property type="nucleotide sequence ID" value="NZ_JBHLXE010000088.1"/>
</dbReference>
<protein>
    <submittedName>
        <fullName evidence="4">Extracellular solute-binding protein</fullName>
    </submittedName>
</protein>
<proteinExistence type="predicted"/>
<keyword evidence="5" id="KW-1185">Reference proteome</keyword>
<dbReference type="InterPro" id="IPR039424">
    <property type="entry name" value="SBP_5"/>
</dbReference>
<dbReference type="EMBL" id="JBHLXE010000088">
    <property type="protein sequence ID" value="MFC0180027.1"/>
    <property type="molecule type" value="Genomic_DNA"/>
</dbReference>